<keyword evidence="4 9" id="KW-0812">Transmembrane</keyword>
<evidence type="ECO:0000313" key="12">
    <source>
        <dbReference type="Proteomes" id="UP001369086"/>
    </source>
</evidence>
<dbReference type="InterPro" id="IPR045325">
    <property type="entry name" value="TMEM70/TMEM186/TMEM223"/>
</dbReference>
<evidence type="ECO:0000256" key="10">
    <source>
        <dbReference type="SAM" id="SignalP"/>
    </source>
</evidence>
<accession>A0ABR0YUH7</accession>
<feature type="signal peptide" evidence="10">
    <location>
        <begin position="1"/>
        <end position="25"/>
    </location>
</feature>
<dbReference type="PANTHER" id="PTHR13603">
    <property type="entry name" value="TRANSMEMBRANE PROTEIN 186"/>
    <property type="match status" value="1"/>
</dbReference>
<keyword evidence="12" id="KW-1185">Reference proteome</keyword>
<evidence type="ECO:0000256" key="1">
    <source>
        <dbReference type="ARBA" id="ARBA00004448"/>
    </source>
</evidence>
<evidence type="ECO:0000256" key="5">
    <source>
        <dbReference type="ARBA" id="ARBA00022792"/>
    </source>
</evidence>
<dbReference type="Pfam" id="PF06979">
    <property type="entry name" value="TMEM70"/>
    <property type="match status" value="1"/>
</dbReference>
<gene>
    <name evidence="11" type="ORF">HHUSO_G24302</name>
</gene>
<evidence type="ECO:0000256" key="6">
    <source>
        <dbReference type="ARBA" id="ARBA00022989"/>
    </source>
</evidence>
<dbReference type="EMBL" id="JAHFZB010000023">
    <property type="protein sequence ID" value="KAK6476243.1"/>
    <property type="molecule type" value="Genomic_DNA"/>
</dbReference>
<dbReference type="InterPro" id="IPR026571">
    <property type="entry name" value="Tmem186"/>
</dbReference>
<organism evidence="11 12">
    <name type="scientific">Huso huso</name>
    <name type="common">Beluga</name>
    <name type="synonym">Acipenser huso</name>
    <dbReference type="NCBI Taxonomy" id="61971"/>
    <lineage>
        <taxon>Eukaryota</taxon>
        <taxon>Metazoa</taxon>
        <taxon>Chordata</taxon>
        <taxon>Craniata</taxon>
        <taxon>Vertebrata</taxon>
        <taxon>Euteleostomi</taxon>
        <taxon>Actinopterygii</taxon>
        <taxon>Chondrostei</taxon>
        <taxon>Acipenseriformes</taxon>
        <taxon>Acipenseridae</taxon>
        <taxon>Huso</taxon>
    </lineage>
</organism>
<proteinExistence type="inferred from homology"/>
<comment type="subcellular location">
    <subcellularLocation>
        <location evidence="1">Mitochondrion inner membrane</location>
        <topology evidence="1">Multi-pass membrane protein</topology>
    </subcellularLocation>
</comment>
<evidence type="ECO:0000256" key="3">
    <source>
        <dbReference type="ARBA" id="ARBA00014604"/>
    </source>
</evidence>
<name>A0ABR0YUH7_HUSHU</name>
<evidence type="ECO:0000256" key="4">
    <source>
        <dbReference type="ARBA" id="ARBA00022692"/>
    </source>
</evidence>
<reference evidence="11 12" key="1">
    <citation type="submission" date="2021-05" db="EMBL/GenBank/DDBJ databases">
        <authorList>
            <person name="Zahm M."/>
            <person name="Klopp C."/>
            <person name="Cabau C."/>
            <person name="Kuhl H."/>
            <person name="Suciu R."/>
            <person name="Ciorpac M."/>
            <person name="Holostenco D."/>
            <person name="Gessner J."/>
            <person name="Wuertz S."/>
            <person name="Hohne C."/>
            <person name="Stock M."/>
            <person name="Gislard M."/>
            <person name="Lluch J."/>
            <person name="Milhes M."/>
            <person name="Lampietro C."/>
            <person name="Lopez Roques C."/>
            <person name="Donnadieu C."/>
            <person name="Du K."/>
            <person name="Schartl M."/>
            <person name="Guiguen Y."/>
        </authorList>
    </citation>
    <scope>NUCLEOTIDE SEQUENCE [LARGE SCALE GENOMIC DNA]</scope>
    <source>
        <strain evidence="11">Hh-F2</strain>
        <tissue evidence="11">Blood</tissue>
    </source>
</reference>
<evidence type="ECO:0000256" key="7">
    <source>
        <dbReference type="ARBA" id="ARBA00023128"/>
    </source>
</evidence>
<dbReference type="PANTHER" id="PTHR13603:SF1">
    <property type="entry name" value="TRANSMEMBRANE PROTEIN 186"/>
    <property type="match status" value="1"/>
</dbReference>
<evidence type="ECO:0000256" key="9">
    <source>
        <dbReference type="SAM" id="Phobius"/>
    </source>
</evidence>
<comment type="caution">
    <text evidence="11">The sequence shown here is derived from an EMBL/GenBank/DDBJ whole genome shotgun (WGS) entry which is preliminary data.</text>
</comment>
<feature type="chain" id="PRO_5045515220" description="Transmembrane protein 186" evidence="10">
    <location>
        <begin position="26"/>
        <end position="267"/>
    </location>
</feature>
<sequence length="267" mass="30603">MRRSPRIYCIYSLMCLLTLHRIREGMNVSRFCIRTFTARSLAVKCPQKTIQMPRSGQWRAVPTGTWHPPAPHFIPAQNTGRTCNNARLRHLATGNKDRLELQEAQNQRSAEKYTLIYKLPAIKFLRALSRLKLLQTGITTALLPAVCYLYLEGQVSSSLLGYTAGVASFAALMLYSMSHYLRRVIGMMYLSDSRATLRVSHLTFWGRRHDLYLPVSEVMTLGDTGDSRNETLLQLRRYKHPDVLYFSTRLGQVVDRERFVEVFGSVP</sequence>
<keyword evidence="6 9" id="KW-1133">Transmembrane helix</keyword>
<keyword evidence="7" id="KW-0496">Mitochondrion</keyword>
<protein>
    <recommendedName>
        <fullName evidence="3">Transmembrane protein 186</fullName>
    </recommendedName>
</protein>
<keyword evidence="10" id="KW-0732">Signal</keyword>
<evidence type="ECO:0000313" key="11">
    <source>
        <dbReference type="EMBL" id="KAK6476243.1"/>
    </source>
</evidence>
<dbReference type="Proteomes" id="UP001369086">
    <property type="component" value="Unassembled WGS sequence"/>
</dbReference>
<feature type="transmembrane region" description="Helical" evidence="9">
    <location>
        <begin position="157"/>
        <end position="177"/>
    </location>
</feature>
<keyword evidence="5" id="KW-0999">Mitochondrion inner membrane</keyword>
<comment type="similarity">
    <text evidence="2">Belongs to the TMEM186 family.</text>
</comment>
<keyword evidence="8 9" id="KW-0472">Membrane</keyword>
<evidence type="ECO:0000256" key="2">
    <source>
        <dbReference type="ARBA" id="ARBA00007020"/>
    </source>
</evidence>
<feature type="transmembrane region" description="Helical" evidence="9">
    <location>
        <begin position="133"/>
        <end position="151"/>
    </location>
</feature>
<evidence type="ECO:0000256" key="8">
    <source>
        <dbReference type="ARBA" id="ARBA00023136"/>
    </source>
</evidence>